<dbReference type="InterPro" id="IPR025619">
    <property type="entry name" value="YlzJ"/>
</dbReference>
<sequence>MILYTMMPQEMIFPEENTATKQILIDINEGHLVLEQVSNQEFRVVRLISTDPNAYLNENYTPGKMISLF</sequence>
<reference evidence="2 3" key="3">
    <citation type="journal article" date="2019" name="Int. J. Syst. Evol. Microbiol.">
        <title>Anaerobacillus isosaccharinicus sp. nov., an alkaliphilic bacterium which degrades isosaccharinic acid.</title>
        <authorList>
            <person name="Bassil N.M."/>
            <person name="Lloyd J.R."/>
        </authorList>
    </citation>
    <scope>NUCLEOTIDE SEQUENCE [LARGE SCALE GENOMIC DNA]</scope>
    <source>
        <strain evidence="2 3">NB2006</strain>
    </source>
</reference>
<reference evidence="1 3" key="1">
    <citation type="submission" date="2016-10" db="EMBL/GenBank/DDBJ databases">
        <title>Draft genome sequences of four alkaliphilic bacteria belonging to the Anaerobacillus genus.</title>
        <authorList>
            <person name="Bassil N.M."/>
            <person name="Lloyd J.R."/>
        </authorList>
    </citation>
    <scope>NUCLEOTIDE SEQUENCE [LARGE SCALE GENOMIC DNA]</scope>
    <source>
        <strain evidence="1 3">NB2006</strain>
    </source>
</reference>
<keyword evidence="3" id="KW-1185">Reference proteome</keyword>
<dbReference type="RefSeq" id="WP_071316274.1">
    <property type="nucleotide sequence ID" value="NZ_CP063356.2"/>
</dbReference>
<evidence type="ECO:0000313" key="1">
    <source>
        <dbReference type="EMBL" id="OIJ21093.1"/>
    </source>
</evidence>
<reference evidence="2 3" key="2">
    <citation type="journal article" date="2017" name="Genome Announc.">
        <title>Draft Genome Sequences of Four Alkaliphilic Bacteria Belonging to the Anaerobacillus Genus.</title>
        <authorList>
            <person name="Bassil N.M."/>
            <person name="Lloyd J.R."/>
        </authorList>
    </citation>
    <scope>NUCLEOTIDE SEQUENCE [LARGE SCALE GENOMIC DNA]</scope>
    <source>
        <strain evidence="2 3">NB2006</strain>
    </source>
</reference>
<accession>A0A1S2M9E3</accession>
<proteinExistence type="predicted"/>
<name>A0A1S2M9E3_9BACI</name>
<dbReference type="AlphaFoldDB" id="A0A1S2M9E3"/>
<protein>
    <submittedName>
        <fullName evidence="2">YlzJ-like family protein</fullName>
    </submittedName>
</protein>
<evidence type="ECO:0000313" key="3">
    <source>
        <dbReference type="Proteomes" id="UP000180175"/>
    </source>
</evidence>
<dbReference type="EMBL" id="CP063356">
    <property type="protein sequence ID" value="QOY34532.1"/>
    <property type="molecule type" value="Genomic_DNA"/>
</dbReference>
<dbReference type="Proteomes" id="UP000180175">
    <property type="component" value="Chromosome"/>
</dbReference>
<dbReference type="KEGG" id="aia:AWH56_017630"/>
<organism evidence="1 3">
    <name type="scientific">Anaerobacillus isosaccharinicus</name>
    <dbReference type="NCBI Taxonomy" id="1532552"/>
    <lineage>
        <taxon>Bacteria</taxon>
        <taxon>Bacillati</taxon>
        <taxon>Bacillota</taxon>
        <taxon>Bacilli</taxon>
        <taxon>Bacillales</taxon>
        <taxon>Bacillaceae</taxon>
        <taxon>Anaerobacillus</taxon>
    </lineage>
</organism>
<evidence type="ECO:0000313" key="2">
    <source>
        <dbReference type="EMBL" id="QOY34532.1"/>
    </source>
</evidence>
<dbReference type="EMBL" id="LQXD01000057">
    <property type="protein sequence ID" value="OIJ21093.1"/>
    <property type="molecule type" value="Genomic_DNA"/>
</dbReference>
<gene>
    <name evidence="2" type="ORF">AWH56_017630</name>
    <name evidence="1" type="ORF">AWH56_06090</name>
</gene>
<dbReference type="OrthoDB" id="1683573at2"/>
<reference evidence="2" key="4">
    <citation type="submission" date="2020-10" db="EMBL/GenBank/DDBJ databases">
        <authorList>
            <person name="Bassil N.M."/>
            <person name="Lloyd J.R."/>
        </authorList>
    </citation>
    <scope>NUCLEOTIDE SEQUENCE</scope>
    <source>
        <strain evidence="2">NB2006</strain>
    </source>
</reference>
<dbReference type="Pfam" id="PF14035">
    <property type="entry name" value="YlzJ"/>
    <property type="match status" value="1"/>
</dbReference>